<proteinExistence type="predicted"/>
<evidence type="ECO:0000313" key="1">
    <source>
        <dbReference type="EMBL" id="MBL6458875.1"/>
    </source>
</evidence>
<comment type="caution">
    <text evidence="1">The sequence shown here is derived from an EMBL/GenBank/DDBJ whole genome shotgun (WGS) entry which is preliminary data.</text>
</comment>
<accession>A0ABS1VB20</accession>
<organism evidence="1 2">
    <name type="scientific">Belnapia mucosa</name>
    <dbReference type="NCBI Taxonomy" id="2804532"/>
    <lineage>
        <taxon>Bacteria</taxon>
        <taxon>Pseudomonadati</taxon>
        <taxon>Pseudomonadota</taxon>
        <taxon>Alphaproteobacteria</taxon>
        <taxon>Acetobacterales</taxon>
        <taxon>Roseomonadaceae</taxon>
        <taxon>Belnapia</taxon>
    </lineage>
</organism>
<protein>
    <submittedName>
        <fullName evidence="1">Uncharacterized protein</fullName>
    </submittedName>
</protein>
<evidence type="ECO:0000313" key="2">
    <source>
        <dbReference type="Proteomes" id="UP000606490"/>
    </source>
</evidence>
<reference evidence="1 2" key="1">
    <citation type="submission" date="2021-01" db="EMBL/GenBank/DDBJ databases">
        <title>Belnapia mucosa sp. nov. and Belnapia arida sp. nov., isolated from the Tabernas Desert (Almeria, Spain).</title>
        <authorList>
            <person name="Molina-Menor E."/>
            <person name="Vidal-Verdu A."/>
            <person name="Calonge A."/>
            <person name="Satari L."/>
            <person name="Pereto Magraner J."/>
            <person name="Porcar Miralles M."/>
        </authorList>
    </citation>
    <scope>NUCLEOTIDE SEQUENCE [LARGE SCALE GENOMIC DNA]</scope>
    <source>
        <strain evidence="1 2">T6</strain>
    </source>
</reference>
<gene>
    <name evidence="1" type="ORF">JMJ55_26455</name>
</gene>
<name>A0ABS1VB20_9PROT</name>
<dbReference type="Proteomes" id="UP000606490">
    <property type="component" value="Unassembled WGS sequence"/>
</dbReference>
<sequence>MNEHATEMRPAVRPRLEEQLAPFFNANPASRLVPDGENDGKYLITALWGDPSVDLKLDEDDTKIIDTLNYVALPERFTAIWHRDTNRLEIIFTAFPLGSASNDLKGRAFDFEHNDVLYKCAFGKSSERLLEIAGRFVQAQPSATSYRNLQSFKMVTLKQPDLASIGMHLDPISFWIDGIVWSDDLVIDVVNHLNFYMAYYDKLSPVIMVHSPKAESLNREAVLRYPFKTYPSHITARPLDDNLLHFWTASRSGDPIRRFLYNYQILEYSSFYFIEENIKRSVRKLLSAPHAATRPDELTEEILELTAASKMGDPQKLSHLIQSVVDPSIVWAEIERQIDYFSRPVVFDGGFSLKAACAKNWTSSDFKIHFTPAFPDALRAIRNALSHGREARMSAVITPTVGNFQLIQPWVAPIAAAAREVMVYRHLA</sequence>
<dbReference type="EMBL" id="JAEUXJ010000021">
    <property type="protein sequence ID" value="MBL6458875.1"/>
    <property type="molecule type" value="Genomic_DNA"/>
</dbReference>
<keyword evidence="2" id="KW-1185">Reference proteome</keyword>
<dbReference type="RefSeq" id="WP_202828617.1">
    <property type="nucleotide sequence ID" value="NZ_JAEUXJ010000021.1"/>
</dbReference>